<dbReference type="PROSITE" id="PS50157">
    <property type="entry name" value="ZINC_FINGER_C2H2_2"/>
    <property type="match status" value="1"/>
</dbReference>
<dbReference type="EMBL" id="KN832570">
    <property type="protein sequence ID" value="KII84506.1"/>
    <property type="molecule type" value="Genomic_DNA"/>
</dbReference>
<keyword evidence="1" id="KW-0862">Zinc</keyword>
<dbReference type="Proteomes" id="UP000053263">
    <property type="component" value="Unassembled WGS sequence"/>
</dbReference>
<dbReference type="Pfam" id="PF18759">
    <property type="entry name" value="Plavaka"/>
    <property type="match status" value="1"/>
</dbReference>
<feature type="region of interest" description="Disordered" evidence="2">
    <location>
        <begin position="107"/>
        <end position="126"/>
    </location>
</feature>
<dbReference type="PROSITE" id="PS00028">
    <property type="entry name" value="ZINC_FINGER_C2H2_1"/>
    <property type="match status" value="1"/>
</dbReference>
<gene>
    <name evidence="4" type="ORF">PLICRDRAFT_117609</name>
</gene>
<evidence type="ECO:0000256" key="1">
    <source>
        <dbReference type="PROSITE-ProRule" id="PRU00042"/>
    </source>
</evidence>
<keyword evidence="1" id="KW-0863">Zinc-finger</keyword>
<evidence type="ECO:0000313" key="4">
    <source>
        <dbReference type="EMBL" id="KII84506.1"/>
    </source>
</evidence>
<keyword evidence="5" id="KW-1185">Reference proteome</keyword>
<dbReference type="InterPro" id="IPR013087">
    <property type="entry name" value="Znf_C2H2_type"/>
</dbReference>
<dbReference type="GO" id="GO:0008270">
    <property type="term" value="F:zinc ion binding"/>
    <property type="evidence" value="ECO:0007669"/>
    <property type="project" value="UniProtKB-KW"/>
</dbReference>
<name>A0A0C9SKX7_PLICR</name>
<accession>A0A0C9SKX7</accession>
<dbReference type="OrthoDB" id="3199698at2759"/>
<protein>
    <recommendedName>
        <fullName evidence="3">C2H2-type domain-containing protein</fullName>
    </recommendedName>
</protein>
<proteinExistence type="predicted"/>
<reference evidence="4 5" key="1">
    <citation type="submission" date="2014-06" db="EMBL/GenBank/DDBJ databases">
        <title>Evolutionary Origins and Diversification of the Mycorrhizal Mutualists.</title>
        <authorList>
            <consortium name="DOE Joint Genome Institute"/>
            <consortium name="Mycorrhizal Genomics Consortium"/>
            <person name="Kohler A."/>
            <person name="Kuo A."/>
            <person name="Nagy L.G."/>
            <person name="Floudas D."/>
            <person name="Copeland A."/>
            <person name="Barry K.W."/>
            <person name="Cichocki N."/>
            <person name="Veneault-Fourrey C."/>
            <person name="LaButti K."/>
            <person name="Lindquist E.A."/>
            <person name="Lipzen A."/>
            <person name="Lundell T."/>
            <person name="Morin E."/>
            <person name="Murat C."/>
            <person name="Riley R."/>
            <person name="Ohm R."/>
            <person name="Sun H."/>
            <person name="Tunlid A."/>
            <person name="Henrissat B."/>
            <person name="Grigoriev I.V."/>
            <person name="Hibbett D.S."/>
            <person name="Martin F."/>
        </authorList>
    </citation>
    <scope>NUCLEOTIDE SEQUENCE [LARGE SCALE GENOMIC DNA]</scope>
    <source>
        <strain evidence="4 5">FD-325 SS-3</strain>
    </source>
</reference>
<evidence type="ECO:0000259" key="3">
    <source>
        <dbReference type="PROSITE" id="PS50157"/>
    </source>
</evidence>
<dbReference type="HOGENOM" id="CLU_006344_1_0_1"/>
<dbReference type="InterPro" id="IPR041078">
    <property type="entry name" value="Plavaka"/>
</dbReference>
<organism evidence="4 5">
    <name type="scientific">Plicaturopsis crispa FD-325 SS-3</name>
    <dbReference type="NCBI Taxonomy" id="944288"/>
    <lineage>
        <taxon>Eukaryota</taxon>
        <taxon>Fungi</taxon>
        <taxon>Dikarya</taxon>
        <taxon>Basidiomycota</taxon>
        <taxon>Agaricomycotina</taxon>
        <taxon>Agaricomycetes</taxon>
        <taxon>Agaricomycetidae</taxon>
        <taxon>Amylocorticiales</taxon>
        <taxon>Amylocorticiaceae</taxon>
        <taxon>Plicatura</taxon>
        <taxon>Plicaturopsis crispa</taxon>
    </lineage>
</organism>
<keyword evidence="1" id="KW-0479">Metal-binding</keyword>
<feature type="compositionally biased region" description="Pro residues" evidence="2">
    <location>
        <begin position="114"/>
        <end position="125"/>
    </location>
</feature>
<feature type="domain" description="C2H2-type" evidence="3">
    <location>
        <begin position="12"/>
        <end position="35"/>
    </location>
</feature>
<evidence type="ECO:0000313" key="5">
    <source>
        <dbReference type="Proteomes" id="UP000053263"/>
    </source>
</evidence>
<sequence>MPSRKQHHPHRLSCPECQRTFRNTSGLTQHRNYAHPRLSSTDARLKIRRNGSYAPPEAGDSNSGCEDDEMATGVHREYHPTLTGTSDNCFRAEVCPHMSGKAIPCDEKGNPLAPNAPPPARPPPSISDWSPYNSRLEFETAEFLFKQEQMSQKKISQLMDLWAASLLPHGGSPPFADYKDMLNVIDSTKLGDIKWDSFAVRYTGEIPAHDPPSWMTDTYEVWFRDPREVARSITANPDFDGEFDYIPFREYARGTQKRRHHDFMSGNWSWKQADEIAVDPATHGAMFVPIILGSDKTTVSVGTGNNEYYPLYMSTGNVRNNVRRAHRNALVLIAFLAIPKTDRKSEGTNAFRRFRRQILHSSISAILQPLRPGMEIPEVMLCPDRHFRRGIFGAGPYVADYPEQVALTCIVQGWCPECLAPHDDLDNCDGLHRSQEHTDFLCENFSLTELWDQYGIVGDVVPFTNDFPRAEIVRLIAPDILHQVIKGGFKDHLVTWVGDYLTITHGEARAEEILDDIDRRIAAAPAFPGLRRFPDGRRFKQWTGDDSKALMKVYIPAIEGHVPPDMVRAFSAYLDFCYLVRKSGITDDDLDAIDDALERYKKYRVIFQTTGVREPGPKGFSLPRQHAIFKFVFLIMQFGAPNGLCSSITESKHIVAVKEPWRRSSRWKALAQMLLTNQRLDKLAASRVDFETRGMLEGTCLSQAADMEGGAAARHRARDGARGTFEDDDEAVVDGPDVSCTRPFALTDTTLPEYRGYPRDIMRLGQYIDQHHDVPNFPDLVGRFLIEQLYPDIDLESVDLPTVSSKIYVFHSAVATFYAPSDISGIGGMRSERIRATPSWRGEGKRYNCVFVNTDPSSPGMRGMHAARVLAFFAFEYGDVHYPCALIHWFTRLGDGPDEDTGMWVVEPEFDATGARHISVVHVDCLVRAAHLLPVFGEGFIPKDIYHADTLDLFEAFYVNKYIDHHAFEIVF</sequence>
<dbReference type="AlphaFoldDB" id="A0A0C9SKX7"/>
<evidence type="ECO:0000256" key="2">
    <source>
        <dbReference type="SAM" id="MobiDB-lite"/>
    </source>
</evidence>